<reference evidence="3" key="1">
    <citation type="submission" date="2015-10" db="EMBL/GenBank/DDBJ databases">
        <title>Description of Candidatus Tenderia electrophaga gen. nov, sp. nov., an Uncultivated Electroautotroph from a Biocathode Enrichment.</title>
        <authorList>
            <person name="Eddie B.J."/>
            <person name="Malanoski A.P."/>
            <person name="Wang Z."/>
            <person name="Hall R.J."/>
            <person name="Oh S.D."/>
            <person name="Heiner C."/>
            <person name="Lin B."/>
            <person name="Strycharz-Glaven S.M."/>
        </authorList>
    </citation>
    <scope>NUCLEOTIDE SEQUENCE [LARGE SCALE GENOMIC DNA]</scope>
    <source>
        <strain evidence="3">NRL1</strain>
    </source>
</reference>
<dbReference type="PANTHER" id="PTHR42736:SF1">
    <property type="entry name" value="PROTEIN-GLUTAMINE GAMMA-GLUTAMYLTRANSFERASE"/>
    <property type="match status" value="1"/>
</dbReference>
<dbReference type="SMART" id="SM00460">
    <property type="entry name" value="TGc"/>
    <property type="match status" value="1"/>
</dbReference>
<evidence type="ECO:0000259" key="2">
    <source>
        <dbReference type="SMART" id="SM00460"/>
    </source>
</evidence>
<sequence>MSGAQITVLDQRAMGWLLIGLGLTILPHLLHLPLWAGLLIAALGLWRWLAARRNWPLPDTKLKLILTLGLIVVIFVHYGTLVGRESGTALLVIMMGLKLMELRQRRDVLVLMFLAYFILVTHFLYSQTIPLAIYVFTVAWLLLGLHMYLASRELRPLRHNLRGAAELMLLGLPLMLALFVLFPRIEGPIWGLPKDAYAGMTGLSDSMSPGAISQLSQSDAVAFRVEFDGAAPPPEKRYWRGPVFWTTDGRTWTPGPQLNRAGWRMPALESRGAAVSYTVTLEPHNRAWLFALDLPASASEQGRITRDYQLVAPKPVRQRLKYHMLSYTDYNTGALSEIERRLGLLLPRERNPRTVALGQELRREAASDEEVVRRALALFRQQPFTYSLTPPLLGSDDPSDAFLFDTRTGFCEHFAASFTLMMRAAGIPARVVTGYQGGELNPVDDYYIVRQRDAHAWSEVWLAGRGWVRIDPTAAVAPERIERSIDTSAVSAGAVRFNVPQSDLLARAWRRMQLNLDAVNNRWNQWVLGYGPERQAEFLRNLGLDIKDWRQLGGVFVVVMGGLLAGIATWVLLPRQHHRDPVVKTYRRFCRKLARRGLKKADHETAGDFARRVKRQRPELAAQVDRITALYGHLRYAGTGSDTQLRLLKQSVVEFSP</sequence>
<feature type="transmembrane region" description="Helical" evidence="1">
    <location>
        <begin position="552"/>
        <end position="573"/>
    </location>
</feature>
<protein>
    <recommendedName>
        <fullName evidence="2">Transglutaminase-like domain-containing protein</fullName>
    </recommendedName>
</protein>
<feature type="transmembrane region" description="Helical" evidence="1">
    <location>
        <begin position="108"/>
        <end position="125"/>
    </location>
</feature>
<feature type="transmembrane region" description="Helical" evidence="1">
    <location>
        <begin position="62"/>
        <end position="80"/>
    </location>
</feature>
<dbReference type="KEGG" id="tee:Tel_14450"/>
<dbReference type="InterPro" id="IPR025403">
    <property type="entry name" value="TgpA-like_C"/>
</dbReference>
<proteinExistence type="predicted"/>
<dbReference type="PANTHER" id="PTHR42736">
    <property type="entry name" value="PROTEIN-GLUTAMINE GAMMA-GLUTAMYLTRANSFERASE"/>
    <property type="match status" value="1"/>
</dbReference>
<dbReference type="InterPro" id="IPR002931">
    <property type="entry name" value="Transglutaminase-like"/>
</dbReference>
<keyword evidence="1" id="KW-0812">Transmembrane</keyword>
<accession>A0A0S2TGI9</accession>
<dbReference type="Proteomes" id="UP000055136">
    <property type="component" value="Chromosome"/>
</dbReference>
<dbReference type="Pfam" id="PF11992">
    <property type="entry name" value="TgpA_N"/>
    <property type="match status" value="1"/>
</dbReference>
<keyword evidence="1" id="KW-1133">Transmembrane helix</keyword>
<evidence type="ECO:0000313" key="4">
    <source>
        <dbReference type="Proteomes" id="UP000055136"/>
    </source>
</evidence>
<name>A0A0S2TGI9_9GAMM</name>
<keyword evidence="1" id="KW-0472">Membrane</keyword>
<evidence type="ECO:0000313" key="3">
    <source>
        <dbReference type="EMBL" id="ALP54245.1"/>
    </source>
</evidence>
<organism evidence="3 4">
    <name type="scientific">Candidatus Tenderia electrophaga</name>
    <dbReference type="NCBI Taxonomy" id="1748243"/>
    <lineage>
        <taxon>Bacteria</taxon>
        <taxon>Pseudomonadati</taxon>
        <taxon>Pseudomonadota</taxon>
        <taxon>Gammaproteobacteria</taxon>
        <taxon>Candidatus Tenderiales</taxon>
        <taxon>Candidatus Tenderiaceae</taxon>
        <taxon>Candidatus Tenderia</taxon>
    </lineage>
</organism>
<keyword evidence="4" id="KW-1185">Reference proteome</keyword>
<dbReference type="SUPFAM" id="SSF54001">
    <property type="entry name" value="Cysteine proteinases"/>
    <property type="match status" value="1"/>
</dbReference>
<dbReference type="STRING" id="1748243.Tel_14450"/>
<feature type="transmembrane region" description="Helical" evidence="1">
    <location>
        <begin position="163"/>
        <end position="182"/>
    </location>
</feature>
<gene>
    <name evidence="3" type="ORF">Tel_14450</name>
</gene>
<feature type="domain" description="Transglutaminase-like" evidence="2">
    <location>
        <begin position="403"/>
        <end position="474"/>
    </location>
</feature>
<evidence type="ECO:0000256" key="1">
    <source>
        <dbReference type="SAM" id="Phobius"/>
    </source>
</evidence>
<dbReference type="Pfam" id="PF13559">
    <property type="entry name" value="DUF4129"/>
    <property type="match status" value="1"/>
</dbReference>
<dbReference type="EMBL" id="CP013099">
    <property type="protein sequence ID" value="ALP54245.1"/>
    <property type="molecule type" value="Genomic_DNA"/>
</dbReference>
<dbReference type="Pfam" id="PF01841">
    <property type="entry name" value="Transglut_core"/>
    <property type="match status" value="1"/>
</dbReference>
<dbReference type="InterPro" id="IPR038765">
    <property type="entry name" value="Papain-like_cys_pep_sf"/>
</dbReference>
<dbReference type="AlphaFoldDB" id="A0A0S2TGI9"/>
<feature type="transmembrane region" description="Helical" evidence="1">
    <location>
        <begin position="131"/>
        <end position="151"/>
    </location>
</feature>
<dbReference type="Gene3D" id="3.10.620.30">
    <property type="match status" value="1"/>
</dbReference>
<dbReference type="InterPro" id="IPR052901">
    <property type="entry name" value="Bact_TGase-like"/>
</dbReference>
<dbReference type="InterPro" id="IPR021878">
    <property type="entry name" value="TgpA_N"/>
</dbReference>